<reference evidence="1" key="1">
    <citation type="submission" date="2019-11" db="EMBL/GenBank/DDBJ databases">
        <title>Characterization of Clostridium perfringens isolates from swine manure treated agricultural soils.</title>
        <authorList>
            <person name="Wushke S.T."/>
        </authorList>
    </citation>
    <scope>NUCLEOTIDE SEQUENCE</scope>
    <source>
        <strain evidence="1">V2</strain>
    </source>
</reference>
<protein>
    <submittedName>
        <fullName evidence="1">Uncharacterized protein</fullName>
    </submittedName>
</protein>
<sequence length="132" mass="15487">MKKQCKCIVNKIVYEKGDSLIKITTGVKKAQQYKYEKYYKGGFGTYITDYYNTPSELKAKIYVCEFKRYVFLDIKDSVLKINNRKRITKNLIDLLAEKNEGTRVWLDFEISGNEHLVIENSEENINKLNLAI</sequence>
<proteinExistence type="predicted"/>
<dbReference type="RefSeq" id="WP_322381446.1">
    <property type="nucleotide sequence ID" value="NZ_JAXAXC010000001.1"/>
</dbReference>
<name>A0AAW9IPK8_CLOPF</name>
<gene>
    <name evidence="1" type="ORF">GNF77_04740</name>
</gene>
<comment type="caution">
    <text evidence="1">The sequence shown here is derived from an EMBL/GenBank/DDBJ whole genome shotgun (WGS) entry which is preliminary data.</text>
</comment>
<evidence type="ECO:0000313" key="1">
    <source>
        <dbReference type="EMBL" id="MDZ5008227.1"/>
    </source>
</evidence>
<evidence type="ECO:0000313" key="2">
    <source>
        <dbReference type="Proteomes" id="UP001292368"/>
    </source>
</evidence>
<dbReference type="Proteomes" id="UP001292368">
    <property type="component" value="Unassembled WGS sequence"/>
</dbReference>
<organism evidence="1 2">
    <name type="scientific">Clostridium perfringens</name>
    <dbReference type="NCBI Taxonomy" id="1502"/>
    <lineage>
        <taxon>Bacteria</taxon>
        <taxon>Bacillati</taxon>
        <taxon>Bacillota</taxon>
        <taxon>Clostridia</taxon>
        <taxon>Eubacteriales</taxon>
        <taxon>Clostridiaceae</taxon>
        <taxon>Clostridium</taxon>
    </lineage>
</organism>
<dbReference type="AlphaFoldDB" id="A0AAW9IPK8"/>
<dbReference type="EMBL" id="WNVM01000002">
    <property type="protein sequence ID" value="MDZ5008227.1"/>
    <property type="molecule type" value="Genomic_DNA"/>
</dbReference>
<accession>A0AAW9IPK8</accession>